<keyword evidence="5 9" id="KW-0012">Acyltransferase</keyword>
<dbReference type="NCBIfam" id="TIGR01930">
    <property type="entry name" value="AcCoA-C-Actrans"/>
    <property type="match status" value="1"/>
</dbReference>
<evidence type="ECO:0000256" key="4">
    <source>
        <dbReference type="ARBA" id="ARBA00022752"/>
    </source>
</evidence>
<evidence type="ECO:0000313" key="12">
    <source>
        <dbReference type="EMBL" id="MBP0439890.1"/>
    </source>
</evidence>
<evidence type="ECO:0000256" key="9">
    <source>
        <dbReference type="RuleBase" id="RU003557"/>
    </source>
</evidence>
<dbReference type="NCBIfam" id="NF006552">
    <property type="entry name" value="PRK09051.1"/>
    <property type="match status" value="1"/>
</dbReference>
<comment type="pathway">
    <text evidence="1">Biopolymer metabolism; poly-(R)-3-hydroxybutanoate biosynthesis.</text>
</comment>
<dbReference type="InterPro" id="IPR020610">
    <property type="entry name" value="Thiolase_AS"/>
</dbReference>
<dbReference type="InterPro" id="IPR016039">
    <property type="entry name" value="Thiolase-like"/>
</dbReference>
<evidence type="ECO:0000256" key="2">
    <source>
        <dbReference type="ARBA" id="ARBA00010982"/>
    </source>
</evidence>
<dbReference type="AlphaFoldDB" id="A0A8J7UKI2"/>
<dbReference type="Pfam" id="PF00108">
    <property type="entry name" value="Thiolase_N"/>
    <property type="match status" value="1"/>
</dbReference>
<dbReference type="InterPro" id="IPR020616">
    <property type="entry name" value="Thiolase_N"/>
</dbReference>
<dbReference type="SUPFAM" id="SSF53901">
    <property type="entry name" value="Thiolase-like"/>
    <property type="match status" value="2"/>
</dbReference>
<comment type="pathway">
    <text evidence="6">Metabolic intermediate biosynthesis; (R)-mevalonate biosynthesis; (R)-mevalonate from acetyl-CoA: step 1/3.</text>
</comment>
<evidence type="ECO:0000259" key="10">
    <source>
        <dbReference type="Pfam" id="PF00108"/>
    </source>
</evidence>
<evidence type="ECO:0000256" key="3">
    <source>
        <dbReference type="ARBA" id="ARBA00022679"/>
    </source>
</evidence>
<dbReference type="InterPro" id="IPR020617">
    <property type="entry name" value="Thiolase_C"/>
</dbReference>
<keyword evidence="3 9" id="KW-0808">Transferase</keyword>
<evidence type="ECO:0000256" key="7">
    <source>
        <dbReference type="ARBA" id="ARBA00080155"/>
    </source>
</evidence>
<reference evidence="12" key="1">
    <citation type="submission" date="2021-03" db="EMBL/GenBank/DDBJ databases">
        <title>Genome sequencing and assembly of Tianweitania sediminis.</title>
        <authorList>
            <person name="Chhetri G."/>
        </authorList>
    </citation>
    <scope>NUCLEOTIDE SEQUENCE</scope>
    <source>
        <strain evidence="12">Z8</strain>
    </source>
</reference>
<dbReference type="InterPro" id="IPR020615">
    <property type="entry name" value="Thiolase_acyl_enz_int_AS"/>
</dbReference>
<dbReference type="CDD" id="cd00751">
    <property type="entry name" value="thiolase"/>
    <property type="match status" value="1"/>
</dbReference>
<feature type="active site" description="Proton acceptor" evidence="8">
    <location>
        <position position="379"/>
    </location>
</feature>
<keyword evidence="4" id="KW-0583">PHB biosynthesis</keyword>
<feature type="domain" description="Thiolase C-terminal" evidence="11">
    <location>
        <begin position="270"/>
        <end position="392"/>
    </location>
</feature>
<dbReference type="PROSITE" id="PS00737">
    <property type="entry name" value="THIOLASE_2"/>
    <property type="match status" value="1"/>
</dbReference>
<evidence type="ECO:0000256" key="8">
    <source>
        <dbReference type="PIRSR" id="PIRSR000429-1"/>
    </source>
</evidence>
<dbReference type="GO" id="GO:0042619">
    <property type="term" value="P:poly-hydroxybutyrate biosynthetic process"/>
    <property type="evidence" value="ECO:0007669"/>
    <property type="project" value="UniProtKB-KW"/>
</dbReference>
<sequence length="393" mass="40664">MSENVVILSGARTAIGTFGGSLSGQEPAKLGAAVAVEAMKRAGVEPAEVGHVVYGNVIPTGPKDAYLGRVAAIEAGIPQEAPAMTLNRLCGSGVQAIISAAQNIMLGDADVALAGGAEVMSKSPHYLQTGRFGQKLGDTTLVDGLNGVLTDPFGNGIMGITAENVAERWQISRTDQDKFAAESQRRAKAAIEGGKFKEQILPIEVRQGRKTVQFDTDEHPKPDTTEESLATLKTVFKQDGCVTAGNASGINDGAAAVVLASESYAQQKGLKPLARIIGYAHAGVEPGVMGIGPVPAVKNLLERTGMKISDFDVIESNEAFASQALAVSRELGLDPDKVNPNGGAIALGHPVGATGAILTVKALYHLRETGGRYGLITMCIGGGQGIAMAIERL</sequence>
<dbReference type="Pfam" id="PF02803">
    <property type="entry name" value="Thiolase_C"/>
    <property type="match status" value="1"/>
</dbReference>
<proteinExistence type="inferred from homology"/>
<evidence type="ECO:0000259" key="11">
    <source>
        <dbReference type="Pfam" id="PF02803"/>
    </source>
</evidence>
<comment type="similarity">
    <text evidence="2 9">Belongs to the thiolase-like superfamily. Thiolase family.</text>
</comment>
<evidence type="ECO:0000256" key="6">
    <source>
        <dbReference type="ARBA" id="ARBA00037924"/>
    </source>
</evidence>
<dbReference type="PANTHER" id="PTHR18919:SF107">
    <property type="entry name" value="ACETYL-COA ACETYLTRANSFERASE, CYTOSOLIC"/>
    <property type="match status" value="1"/>
</dbReference>
<dbReference type="InterPro" id="IPR020613">
    <property type="entry name" value="Thiolase_CS"/>
</dbReference>
<dbReference type="GO" id="GO:0006635">
    <property type="term" value="P:fatty acid beta-oxidation"/>
    <property type="evidence" value="ECO:0007669"/>
    <property type="project" value="TreeGrafter"/>
</dbReference>
<accession>A0A8J7UKI2</accession>
<dbReference type="PROSITE" id="PS00098">
    <property type="entry name" value="THIOLASE_1"/>
    <property type="match status" value="1"/>
</dbReference>
<dbReference type="GO" id="GO:0003985">
    <property type="term" value="F:acetyl-CoA C-acetyltransferase activity"/>
    <property type="evidence" value="ECO:0007669"/>
    <property type="project" value="TreeGrafter"/>
</dbReference>
<evidence type="ECO:0000256" key="1">
    <source>
        <dbReference type="ARBA" id="ARBA00004683"/>
    </source>
</evidence>
<feature type="active site" description="Proton acceptor" evidence="8">
    <location>
        <position position="349"/>
    </location>
</feature>
<gene>
    <name evidence="12" type="ORF">J5Y06_14625</name>
</gene>
<dbReference type="Proteomes" id="UP000666240">
    <property type="component" value="Unassembled WGS sequence"/>
</dbReference>
<dbReference type="PANTHER" id="PTHR18919">
    <property type="entry name" value="ACETYL-COA C-ACYLTRANSFERASE"/>
    <property type="match status" value="1"/>
</dbReference>
<dbReference type="FunFam" id="3.40.47.10:FF:000010">
    <property type="entry name" value="Acetyl-CoA acetyltransferase (Thiolase)"/>
    <property type="match status" value="1"/>
</dbReference>
<evidence type="ECO:0000313" key="13">
    <source>
        <dbReference type="Proteomes" id="UP000666240"/>
    </source>
</evidence>
<dbReference type="EMBL" id="JAGIYY010000004">
    <property type="protein sequence ID" value="MBP0439890.1"/>
    <property type="molecule type" value="Genomic_DNA"/>
</dbReference>
<dbReference type="Gene3D" id="3.40.47.10">
    <property type="match status" value="2"/>
</dbReference>
<keyword evidence="13" id="KW-1185">Reference proteome</keyword>
<dbReference type="RefSeq" id="WP_209335908.1">
    <property type="nucleotide sequence ID" value="NZ_JAGIYY010000004.1"/>
</dbReference>
<dbReference type="InterPro" id="IPR002155">
    <property type="entry name" value="Thiolase"/>
</dbReference>
<organism evidence="12 13">
    <name type="scientific">Tianweitania sediminis</name>
    <dbReference type="NCBI Taxonomy" id="1502156"/>
    <lineage>
        <taxon>Bacteria</taxon>
        <taxon>Pseudomonadati</taxon>
        <taxon>Pseudomonadota</taxon>
        <taxon>Alphaproteobacteria</taxon>
        <taxon>Hyphomicrobiales</taxon>
        <taxon>Phyllobacteriaceae</taxon>
        <taxon>Tianweitania</taxon>
    </lineage>
</organism>
<dbReference type="PIRSF" id="PIRSF000429">
    <property type="entry name" value="Ac-CoA_Ac_transf"/>
    <property type="match status" value="1"/>
</dbReference>
<dbReference type="PROSITE" id="PS00099">
    <property type="entry name" value="THIOLASE_3"/>
    <property type="match status" value="1"/>
</dbReference>
<evidence type="ECO:0000256" key="5">
    <source>
        <dbReference type="ARBA" id="ARBA00023315"/>
    </source>
</evidence>
<comment type="caution">
    <text evidence="12">The sequence shown here is derived from an EMBL/GenBank/DDBJ whole genome shotgun (WGS) entry which is preliminary data.</text>
</comment>
<protein>
    <recommendedName>
        <fullName evidence="7">Beta-ketothiolase</fullName>
    </recommendedName>
</protein>
<feature type="domain" description="Thiolase N-terminal" evidence="10">
    <location>
        <begin position="5"/>
        <end position="263"/>
    </location>
</feature>
<feature type="active site" description="Acyl-thioester intermediate" evidence="8">
    <location>
        <position position="90"/>
    </location>
</feature>
<name>A0A8J7UKI2_9HYPH</name>